<dbReference type="InterPro" id="IPR042560">
    <property type="entry name" value="Exo84_C_2"/>
</dbReference>
<gene>
    <name evidence="11" type="ORF">GSOID_T00010609001</name>
</gene>
<dbReference type="PANTHER" id="PTHR21426">
    <property type="entry name" value="EXOCYST COMPLEX COMPONENT 8"/>
    <property type="match status" value="1"/>
</dbReference>
<keyword evidence="12" id="KW-1185">Reference proteome</keyword>
<dbReference type="GO" id="GO:0006893">
    <property type="term" value="P:Golgi to plasma membrane transport"/>
    <property type="evidence" value="ECO:0007669"/>
    <property type="project" value="TreeGrafter"/>
</dbReference>
<dbReference type="GO" id="GO:0048471">
    <property type="term" value="C:perinuclear region of cytoplasm"/>
    <property type="evidence" value="ECO:0007669"/>
    <property type="project" value="UniProtKB-SubCell"/>
</dbReference>
<keyword evidence="6" id="KW-0813">Transport</keyword>
<evidence type="ECO:0000256" key="1">
    <source>
        <dbReference type="ARBA" id="ARBA00002660"/>
    </source>
</evidence>
<evidence type="ECO:0000313" key="11">
    <source>
        <dbReference type="EMBL" id="CBY09796.1"/>
    </source>
</evidence>
<comment type="similarity">
    <text evidence="4">Belongs to the EXO84 family.</text>
</comment>
<dbReference type="AlphaFoldDB" id="E4XGJ8"/>
<dbReference type="InParanoid" id="E4XGJ8"/>
<proteinExistence type="inferred from homology"/>
<comment type="subcellular location">
    <subcellularLocation>
        <location evidence="3">Cell projection</location>
        <location evidence="3">Growth cone</location>
    </subcellularLocation>
    <subcellularLocation>
        <location evidence="2">Cytoplasm</location>
        <location evidence="2">Perinuclear region</location>
    </subcellularLocation>
</comment>
<dbReference type="SUPFAM" id="SSF74788">
    <property type="entry name" value="Cullin repeat-like"/>
    <property type="match status" value="1"/>
</dbReference>
<evidence type="ECO:0000256" key="3">
    <source>
        <dbReference type="ARBA" id="ARBA00004624"/>
    </source>
</evidence>
<dbReference type="GO" id="GO:0030426">
    <property type="term" value="C:growth cone"/>
    <property type="evidence" value="ECO:0007669"/>
    <property type="project" value="UniProtKB-SubCell"/>
</dbReference>
<reference evidence="11" key="1">
    <citation type="journal article" date="2010" name="Science">
        <title>Plasticity of animal genome architecture unmasked by rapid evolution of a pelagic tunicate.</title>
        <authorList>
            <person name="Denoeud F."/>
            <person name="Henriet S."/>
            <person name="Mungpakdee S."/>
            <person name="Aury J.M."/>
            <person name="Da Silva C."/>
            <person name="Brinkmann H."/>
            <person name="Mikhaleva J."/>
            <person name="Olsen L.C."/>
            <person name="Jubin C."/>
            <person name="Canestro C."/>
            <person name="Bouquet J.M."/>
            <person name="Danks G."/>
            <person name="Poulain J."/>
            <person name="Campsteijn C."/>
            <person name="Adamski M."/>
            <person name="Cross I."/>
            <person name="Yadetie F."/>
            <person name="Muffato M."/>
            <person name="Louis A."/>
            <person name="Butcher S."/>
            <person name="Tsagkogeorga G."/>
            <person name="Konrad A."/>
            <person name="Singh S."/>
            <person name="Jensen M.F."/>
            <person name="Cong E.H."/>
            <person name="Eikeseth-Otteraa H."/>
            <person name="Noel B."/>
            <person name="Anthouard V."/>
            <person name="Porcel B.M."/>
            <person name="Kachouri-Lafond R."/>
            <person name="Nishino A."/>
            <person name="Ugolini M."/>
            <person name="Chourrout P."/>
            <person name="Nishida H."/>
            <person name="Aasland R."/>
            <person name="Huzurbazar S."/>
            <person name="Westhof E."/>
            <person name="Delsuc F."/>
            <person name="Lehrach H."/>
            <person name="Reinhardt R."/>
            <person name="Weissenbach J."/>
            <person name="Roy S.W."/>
            <person name="Artiguenave F."/>
            <person name="Postlethwait J.H."/>
            <person name="Manak J.R."/>
            <person name="Thompson E.M."/>
            <person name="Jaillon O."/>
            <person name="Du Pasquier L."/>
            <person name="Boudinot P."/>
            <person name="Liberles D.A."/>
            <person name="Volff J.N."/>
            <person name="Philippe H."/>
            <person name="Lenhard B."/>
            <person name="Roest Crollius H."/>
            <person name="Wincker P."/>
            <person name="Chourrout D."/>
        </authorList>
    </citation>
    <scope>NUCLEOTIDE SEQUENCE [LARGE SCALE GENOMIC DNA]</scope>
</reference>
<dbReference type="Proteomes" id="UP000001307">
    <property type="component" value="Unassembled WGS sequence"/>
</dbReference>
<dbReference type="CDD" id="cd01226">
    <property type="entry name" value="PH_RalBD_exo84"/>
    <property type="match status" value="1"/>
</dbReference>
<dbReference type="Pfam" id="PF16528">
    <property type="entry name" value="Exo84_C"/>
    <property type="match status" value="1"/>
</dbReference>
<dbReference type="InterPro" id="IPR032403">
    <property type="entry name" value="Exo84_C"/>
</dbReference>
<dbReference type="FunCoup" id="E4XGJ8">
    <property type="interactions" value="1232"/>
</dbReference>
<evidence type="ECO:0000256" key="2">
    <source>
        <dbReference type="ARBA" id="ARBA00004556"/>
    </source>
</evidence>
<evidence type="ECO:0000256" key="4">
    <source>
        <dbReference type="ARBA" id="ARBA00007210"/>
    </source>
</evidence>
<dbReference type="Gene3D" id="2.30.29.30">
    <property type="entry name" value="Pleckstrin-homology domain (PH domain)/Phosphotyrosine-binding domain (PTB)"/>
    <property type="match status" value="1"/>
</dbReference>
<dbReference type="Gene3D" id="1.20.58.1210">
    <property type="entry name" value="Exo84p, N-terminal helical domain"/>
    <property type="match status" value="1"/>
</dbReference>
<dbReference type="OrthoDB" id="642193at2759"/>
<evidence type="ECO:0000259" key="10">
    <source>
        <dbReference type="PROSITE" id="PS50003"/>
    </source>
</evidence>
<dbReference type="GO" id="GO:0000145">
    <property type="term" value="C:exocyst"/>
    <property type="evidence" value="ECO:0007669"/>
    <property type="project" value="InterPro"/>
</dbReference>
<protein>
    <recommendedName>
        <fullName evidence="5">Exocyst complex component 8</fullName>
    </recommendedName>
</protein>
<feature type="compositionally biased region" description="Polar residues" evidence="9">
    <location>
        <begin position="294"/>
        <end position="304"/>
    </location>
</feature>
<evidence type="ECO:0000256" key="9">
    <source>
        <dbReference type="SAM" id="MobiDB-lite"/>
    </source>
</evidence>
<dbReference type="SMART" id="SM00233">
    <property type="entry name" value="PH"/>
    <property type="match status" value="1"/>
</dbReference>
<sequence>MGQDDFSPSTQSMAKNFMFKGFDPEEYAKSISAQSDGDKDLIERRENIRLLSDETSRKLKRQVYLNYRQFIEAAREISALESEMIRINHILQTQKSTMDNLTKLFSEETFKAKLDRNQPGSARGHREETNNFRPWSKVEGCSHVLAPGRYLVHDGDVTELDQNDFSEIGKLRLFLLNDSLIVTKASGERQRSRKEAKLKFQNLYSLEGLPVVNVKERDMGTKKNCVKVMSFPEPRLFQCPTPKEKRQWLEIVEETKLSAKSKPPATGSNAPDDDEDGNPFSGGSDASDEDSYVRPSTKQDFNSTNTIPSWIREAPEEIDVLLAQRDFVQAQKILMKCEKTLATEYPKFSNDTKHQLSEKRKMIVEVLCAELSPAADRSLRAGPRGQRVPAQTLLIQLGEERKAARLFLESRTAAQKYSRKNLVMEGDLVRHNQKFCRIFFDHIYETTKEFNHDFENKADSFSSLVVWVQAELKAFVEQFANQVFVGNTDLLEQAECISAALSGSLKLSDMGLDVEFLLAHLMRRHIVEAIINHRKLIADGTQWKHSNEEWRPLNLQTPTALEKLKEEMSALNLTTFNQYCKDPCFVRLTATMISFARLCIPHTQAAMKLYSQELYHPIVDSITELLRSVTQSITKSMTEVKDQEKVKIVRRSVKFLASDLIPAVNKIIKEKTGKDPRSIQELLRNFLQSFPS</sequence>
<organism evidence="11">
    <name type="scientific">Oikopleura dioica</name>
    <name type="common">Tunicate</name>
    <dbReference type="NCBI Taxonomy" id="34765"/>
    <lineage>
        <taxon>Eukaryota</taxon>
        <taxon>Metazoa</taxon>
        <taxon>Chordata</taxon>
        <taxon>Tunicata</taxon>
        <taxon>Appendicularia</taxon>
        <taxon>Copelata</taxon>
        <taxon>Oikopleuridae</taxon>
        <taxon>Oikopleura</taxon>
    </lineage>
</organism>
<dbReference type="EMBL" id="FN653048">
    <property type="protein sequence ID" value="CBY09796.1"/>
    <property type="molecule type" value="Genomic_DNA"/>
</dbReference>
<dbReference type="PROSITE" id="PS50003">
    <property type="entry name" value="PH_DOMAIN"/>
    <property type="match status" value="1"/>
</dbReference>
<dbReference type="Pfam" id="PF08700">
    <property type="entry name" value="VPS51_Exo84_N"/>
    <property type="match status" value="1"/>
</dbReference>
<name>E4XGJ8_OIKDI</name>
<accession>E4XGJ8</accession>
<dbReference type="InterPro" id="IPR011993">
    <property type="entry name" value="PH-like_dom_sf"/>
</dbReference>
<dbReference type="InterPro" id="IPR016159">
    <property type="entry name" value="Cullin_repeat-like_dom_sf"/>
</dbReference>
<dbReference type="InterPro" id="IPR033961">
    <property type="entry name" value="Exo84"/>
</dbReference>
<keyword evidence="7" id="KW-0268">Exocytosis</keyword>
<evidence type="ECO:0000256" key="8">
    <source>
        <dbReference type="ARBA" id="ARBA00022927"/>
    </source>
</evidence>
<dbReference type="Gene3D" id="1.20.58.1220">
    <property type="entry name" value="Exo84p, C-terminal helical domain"/>
    <property type="match status" value="1"/>
</dbReference>
<dbReference type="SUPFAM" id="SSF50729">
    <property type="entry name" value="PH domain-like"/>
    <property type="match status" value="1"/>
</dbReference>
<feature type="region of interest" description="Disordered" evidence="9">
    <location>
        <begin position="256"/>
        <end position="304"/>
    </location>
</feature>
<dbReference type="GO" id="GO:0006887">
    <property type="term" value="P:exocytosis"/>
    <property type="evidence" value="ECO:0007669"/>
    <property type="project" value="UniProtKB-KW"/>
</dbReference>
<evidence type="ECO:0000256" key="7">
    <source>
        <dbReference type="ARBA" id="ARBA00022483"/>
    </source>
</evidence>
<evidence type="ECO:0000256" key="6">
    <source>
        <dbReference type="ARBA" id="ARBA00022448"/>
    </source>
</evidence>
<dbReference type="PANTHER" id="PTHR21426:SF12">
    <property type="entry name" value="EXOCYST COMPLEX COMPONENT 8"/>
    <property type="match status" value="1"/>
</dbReference>
<dbReference type="InterPro" id="IPR042561">
    <property type="entry name" value="Exo84_C_1"/>
</dbReference>
<evidence type="ECO:0000256" key="5">
    <source>
        <dbReference type="ARBA" id="ARBA00017509"/>
    </source>
</evidence>
<comment type="function">
    <text evidence="1">Component of the exocyst complex involved in the docking of exocytic vesicles with fusion sites on the plasma membrane.</text>
</comment>
<feature type="domain" description="PH" evidence="10">
    <location>
        <begin position="150"/>
        <end position="257"/>
    </location>
</feature>
<evidence type="ECO:0000313" key="12">
    <source>
        <dbReference type="Proteomes" id="UP000001307"/>
    </source>
</evidence>
<keyword evidence="8" id="KW-0653">Protein transport</keyword>
<dbReference type="GO" id="GO:0015031">
    <property type="term" value="P:protein transport"/>
    <property type="evidence" value="ECO:0007669"/>
    <property type="project" value="UniProtKB-KW"/>
</dbReference>
<dbReference type="InterPro" id="IPR001849">
    <property type="entry name" value="PH_domain"/>
</dbReference>